<protein>
    <recommendedName>
        <fullName evidence="3">Amidoligase enzyme</fullName>
    </recommendedName>
</protein>
<proteinExistence type="predicted"/>
<dbReference type="Proteomes" id="UP000566819">
    <property type="component" value="Unassembled WGS sequence"/>
</dbReference>
<dbReference type="Pfam" id="PF12224">
    <property type="entry name" value="Amidoligase_2"/>
    <property type="match status" value="1"/>
</dbReference>
<sequence length="349" mass="39185">MPEPVKLRFGAELEVVTGSRSQSQKDWQAVATLLSQELAAAGIKNHVNAEHKDKGESYQEWSLVQEVTIADQKKQNRWGMELVSPILDFQQPEIWNSHLDNVWWVLEKRLQTNTSVECSTHIHISPQTGQWTLGQLKNIAKGALYFERSIDSLLPPDRRANMWCQSNRWNKTFKGESMATAFNWIDGVDSTWHLIFLMCSFSKNSELGQATGAKQDFTPNVFRWNFTPLSEVAKGTIEFRQAPGSGNAAQSKLWVQFVAAFIQAAILYAGSLNPESPPSLELLRTHLLAGAQSSGVQDRSLLESLFVGRTQLAPGPYGVKSFDRDDVMKLKKKAAEKNISLAKFKKLYG</sequence>
<dbReference type="PANTHER" id="PTHR36847">
    <property type="entry name" value="AMIDOLIGASE ENZYME"/>
    <property type="match status" value="1"/>
</dbReference>
<reference evidence="1 2" key="1">
    <citation type="submission" date="2020-03" db="EMBL/GenBank/DDBJ databases">
        <title>Draft Genome Sequence of Cudoniella acicularis.</title>
        <authorList>
            <person name="Buettner E."/>
            <person name="Kellner H."/>
        </authorList>
    </citation>
    <scope>NUCLEOTIDE SEQUENCE [LARGE SCALE GENOMIC DNA]</scope>
    <source>
        <strain evidence="1 2">DSM 108380</strain>
    </source>
</reference>
<dbReference type="InterPro" id="IPR022025">
    <property type="entry name" value="Amidoligase_2"/>
</dbReference>
<dbReference type="PANTHER" id="PTHR36847:SF1">
    <property type="entry name" value="AMIDOLIGASE ENZYME"/>
    <property type="match status" value="1"/>
</dbReference>
<gene>
    <name evidence="1" type="ORF">G7Y89_g2385</name>
</gene>
<dbReference type="AlphaFoldDB" id="A0A8H4W701"/>
<dbReference type="EMBL" id="JAAMPI010000104">
    <property type="protein sequence ID" value="KAF4635696.1"/>
    <property type="molecule type" value="Genomic_DNA"/>
</dbReference>
<dbReference type="OrthoDB" id="5288177at2759"/>
<evidence type="ECO:0000313" key="1">
    <source>
        <dbReference type="EMBL" id="KAF4635696.1"/>
    </source>
</evidence>
<organism evidence="1 2">
    <name type="scientific">Cudoniella acicularis</name>
    <dbReference type="NCBI Taxonomy" id="354080"/>
    <lineage>
        <taxon>Eukaryota</taxon>
        <taxon>Fungi</taxon>
        <taxon>Dikarya</taxon>
        <taxon>Ascomycota</taxon>
        <taxon>Pezizomycotina</taxon>
        <taxon>Leotiomycetes</taxon>
        <taxon>Helotiales</taxon>
        <taxon>Tricladiaceae</taxon>
        <taxon>Cudoniella</taxon>
    </lineage>
</organism>
<name>A0A8H4W701_9HELO</name>
<comment type="caution">
    <text evidence="1">The sequence shown here is derived from an EMBL/GenBank/DDBJ whole genome shotgun (WGS) entry which is preliminary data.</text>
</comment>
<evidence type="ECO:0000313" key="2">
    <source>
        <dbReference type="Proteomes" id="UP000566819"/>
    </source>
</evidence>
<accession>A0A8H4W701</accession>
<keyword evidence="2" id="KW-1185">Reference proteome</keyword>
<evidence type="ECO:0008006" key="3">
    <source>
        <dbReference type="Google" id="ProtNLM"/>
    </source>
</evidence>